<comment type="caution">
    <text evidence="8">The sequence shown here is derived from an EMBL/GenBank/DDBJ whole genome shotgun (WGS) entry which is preliminary data.</text>
</comment>
<dbReference type="Pfam" id="PF17218">
    <property type="entry name" value="CBX7_C"/>
    <property type="match status" value="1"/>
</dbReference>
<organism evidence="8 9">
    <name type="scientific">Danionella cerebrum</name>
    <dbReference type="NCBI Taxonomy" id="2873325"/>
    <lineage>
        <taxon>Eukaryota</taxon>
        <taxon>Metazoa</taxon>
        <taxon>Chordata</taxon>
        <taxon>Craniata</taxon>
        <taxon>Vertebrata</taxon>
        <taxon>Euteleostomi</taxon>
        <taxon>Actinopterygii</taxon>
        <taxon>Neopterygii</taxon>
        <taxon>Teleostei</taxon>
        <taxon>Ostariophysi</taxon>
        <taxon>Cypriniformes</taxon>
        <taxon>Danionidae</taxon>
        <taxon>Danioninae</taxon>
        <taxon>Danionella</taxon>
    </lineage>
</organism>
<feature type="region of interest" description="Disordered" evidence="6">
    <location>
        <begin position="22"/>
        <end position="47"/>
    </location>
</feature>
<keyword evidence="4" id="KW-0804">Transcription</keyword>
<dbReference type="Gene3D" id="2.40.50.40">
    <property type="match status" value="1"/>
</dbReference>
<protein>
    <recommendedName>
        <fullName evidence="7">Chromo domain-containing protein</fullName>
    </recommendedName>
</protein>
<dbReference type="PANTHER" id="PTHR47277">
    <property type="entry name" value="CHROMOBOX PROTEIN HOMOLOG 7"/>
    <property type="match status" value="1"/>
</dbReference>
<dbReference type="GO" id="GO:0035102">
    <property type="term" value="C:PRC1 complex"/>
    <property type="evidence" value="ECO:0007669"/>
    <property type="project" value="InterPro"/>
</dbReference>
<dbReference type="InterPro" id="IPR016197">
    <property type="entry name" value="Chromo-like_dom_sf"/>
</dbReference>
<feature type="domain" description="Chromo" evidence="7">
    <location>
        <begin position="79"/>
        <end position="137"/>
    </location>
</feature>
<dbReference type="FunFam" id="2.40.50.40:FF:000006">
    <property type="entry name" value="Chromobox protein homolog 7"/>
    <property type="match status" value="1"/>
</dbReference>
<dbReference type="AlphaFoldDB" id="A0A553MX47"/>
<dbReference type="CDD" id="cd18646">
    <property type="entry name" value="CD_Cbx7"/>
    <property type="match status" value="1"/>
</dbReference>
<feature type="compositionally biased region" description="Polar residues" evidence="6">
    <location>
        <begin position="321"/>
        <end position="334"/>
    </location>
</feature>
<dbReference type="PROSITE" id="PS00598">
    <property type="entry name" value="CHROMO_1"/>
    <property type="match status" value="1"/>
</dbReference>
<dbReference type="InterPro" id="IPR017984">
    <property type="entry name" value="Chromo_dom_subgr"/>
</dbReference>
<proteinExistence type="predicted"/>
<dbReference type="InterPro" id="IPR023779">
    <property type="entry name" value="Chromodomain_CS"/>
</dbReference>
<dbReference type="Proteomes" id="UP000316079">
    <property type="component" value="Unassembled WGS sequence"/>
</dbReference>
<evidence type="ECO:0000259" key="7">
    <source>
        <dbReference type="PROSITE" id="PS50013"/>
    </source>
</evidence>
<evidence type="ECO:0000256" key="5">
    <source>
        <dbReference type="ARBA" id="ARBA00023242"/>
    </source>
</evidence>
<evidence type="ECO:0000256" key="2">
    <source>
        <dbReference type="ARBA" id="ARBA00022491"/>
    </source>
</evidence>
<feature type="region of interest" description="Disordered" evidence="6">
    <location>
        <begin position="217"/>
        <end position="363"/>
    </location>
</feature>
<keyword evidence="3" id="KW-0805">Transcription regulation</keyword>
<evidence type="ECO:0000313" key="8">
    <source>
        <dbReference type="EMBL" id="TRY57728.1"/>
    </source>
</evidence>
<sequence>MGCCKTIINTLLKEDLKTQKELEQWRPRGRRRRSPGGFRSSKNTLRGTQARVLKRPETLLAALKHLKNMELSSIGEQVFAVESITKKRIRKGNVEYLLKWQGWSPKYSTWEPEDNILDPRLVLAFEEKTEKERALAYKKKGLRPRRVILRNFYPMDLRSAHKIPDKPSPRIRLSLTRSMSSDVDPNGRRCRDGVSFRRFKNRLKNRFKNRQYRSKLMEGIRSARPRLSAKDFTEKQCNEDDREEHKDENEKMGKDEDSTTEVHQDIPSGQEMSEGYNSSTEQEAEITIMEQSENCSSVSDHPENPSEDMTPAFEEPESDSITDTQTNEPITNTAGCEVDSMPETLNTSADQSQQNRTAFGPEERVFDRVQNRPSVIEIHSSARCGREEVREVGEVGSVGVKEKEVINAEVTAECTTTLHVSIDQSQAPSTNSVHPGKVIVTQVTLNSLTVTFKEAMAAEGFFRSCGLEV</sequence>
<evidence type="ECO:0000256" key="4">
    <source>
        <dbReference type="ARBA" id="ARBA00023163"/>
    </source>
</evidence>
<evidence type="ECO:0000256" key="6">
    <source>
        <dbReference type="SAM" id="MobiDB-lite"/>
    </source>
</evidence>
<name>A0A553MX47_9TELE</name>
<gene>
    <name evidence="8" type="ORF">DNTS_012288</name>
</gene>
<dbReference type="EMBL" id="SRMA01027226">
    <property type="protein sequence ID" value="TRY57728.1"/>
    <property type="molecule type" value="Genomic_DNA"/>
</dbReference>
<dbReference type="InterPro" id="IPR033773">
    <property type="entry name" value="CBX7_C"/>
</dbReference>
<dbReference type="OrthoDB" id="1918685at2759"/>
<dbReference type="STRING" id="623744.A0A553MX47"/>
<keyword evidence="5" id="KW-0539">Nucleus</keyword>
<feature type="compositionally biased region" description="Basic and acidic residues" evidence="6">
    <location>
        <begin position="228"/>
        <end position="264"/>
    </location>
</feature>
<dbReference type="Pfam" id="PF00385">
    <property type="entry name" value="Chromo"/>
    <property type="match status" value="1"/>
</dbReference>
<dbReference type="InterPro" id="IPR023780">
    <property type="entry name" value="Chromo_domain"/>
</dbReference>
<evidence type="ECO:0000313" key="9">
    <source>
        <dbReference type="Proteomes" id="UP000316079"/>
    </source>
</evidence>
<dbReference type="InterPro" id="IPR000953">
    <property type="entry name" value="Chromo/chromo_shadow_dom"/>
</dbReference>
<keyword evidence="9" id="KW-1185">Reference proteome</keyword>
<dbReference type="PANTHER" id="PTHR47277:SF1">
    <property type="entry name" value="CHROMOBOX PROTEIN HOMOLOG 7"/>
    <property type="match status" value="1"/>
</dbReference>
<evidence type="ECO:0000256" key="3">
    <source>
        <dbReference type="ARBA" id="ARBA00023015"/>
    </source>
</evidence>
<evidence type="ECO:0000256" key="1">
    <source>
        <dbReference type="ARBA" id="ARBA00004123"/>
    </source>
</evidence>
<dbReference type="PROSITE" id="PS50013">
    <property type="entry name" value="CHROMO_2"/>
    <property type="match status" value="1"/>
</dbReference>
<reference evidence="8 9" key="1">
    <citation type="journal article" date="2019" name="Sci. Data">
        <title>Hybrid genome assembly and annotation of Danionella translucida.</title>
        <authorList>
            <person name="Kadobianskyi M."/>
            <person name="Schulze L."/>
            <person name="Schuelke M."/>
            <person name="Judkewitz B."/>
        </authorList>
    </citation>
    <scope>NUCLEOTIDE SEQUENCE [LARGE SCALE GENOMIC DNA]</scope>
    <source>
        <strain evidence="8 9">Bolton</strain>
    </source>
</reference>
<dbReference type="InterPro" id="IPR043000">
    <property type="entry name" value="CBX7"/>
</dbReference>
<feature type="compositionally biased region" description="Polar residues" evidence="6">
    <location>
        <begin position="289"/>
        <end position="299"/>
    </location>
</feature>
<feature type="compositionally biased region" description="Polar residues" evidence="6">
    <location>
        <begin position="343"/>
        <end position="357"/>
    </location>
</feature>
<dbReference type="GO" id="GO:0000122">
    <property type="term" value="P:negative regulation of transcription by RNA polymerase II"/>
    <property type="evidence" value="ECO:0007669"/>
    <property type="project" value="TreeGrafter"/>
</dbReference>
<dbReference type="PRINTS" id="PR00504">
    <property type="entry name" value="CHROMODOMAIN"/>
</dbReference>
<dbReference type="SUPFAM" id="SSF54160">
    <property type="entry name" value="Chromo domain-like"/>
    <property type="match status" value="1"/>
</dbReference>
<comment type="subcellular location">
    <subcellularLocation>
        <location evidence="1">Nucleus</location>
    </subcellularLocation>
</comment>
<dbReference type="SMART" id="SM00298">
    <property type="entry name" value="CHROMO"/>
    <property type="match status" value="1"/>
</dbReference>
<accession>A0A553MX47</accession>
<keyword evidence="2" id="KW-0678">Repressor</keyword>